<sequence length="135" mass="14273">MVLAVVAGLVAVLTITAWVLATNRRSPAPDPATPEGTVLLYLLAVAEDDDATMIKLLDPSLECSAPLPDFYQTPPASLSVASIKTTGDAATVVVDITEGSGGPFDLYEHEETFELIRNGSGWLITGEPWPVFACK</sequence>
<proteinExistence type="predicted"/>
<keyword evidence="2" id="KW-1185">Reference proteome</keyword>
<organism evidence="1 2">
    <name type="scientific">Tessaracoccus bendigoensis DSM 12906</name>
    <dbReference type="NCBI Taxonomy" id="1123357"/>
    <lineage>
        <taxon>Bacteria</taxon>
        <taxon>Bacillati</taxon>
        <taxon>Actinomycetota</taxon>
        <taxon>Actinomycetes</taxon>
        <taxon>Propionibacteriales</taxon>
        <taxon>Propionibacteriaceae</taxon>
        <taxon>Tessaracoccus</taxon>
    </lineage>
</organism>
<gene>
    <name evidence="1" type="ORF">SAMN02745244_02099</name>
</gene>
<dbReference type="STRING" id="1123357.SAMN02745244_02099"/>
<evidence type="ECO:0000313" key="1">
    <source>
        <dbReference type="EMBL" id="SHJ26779.1"/>
    </source>
</evidence>
<accession>A0A1M6HWZ8</accession>
<reference evidence="1 2" key="1">
    <citation type="submission" date="2016-11" db="EMBL/GenBank/DDBJ databases">
        <authorList>
            <person name="Jaros S."/>
            <person name="Januszkiewicz K."/>
            <person name="Wedrychowicz H."/>
        </authorList>
    </citation>
    <scope>NUCLEOTIDE SEQUENCE [LARGE SCALE GENOMIC DNA]</scope>
    <source>
        <strain evidence="1 2">DSM 12906</strain>
    </source>
</reference>
<dbReference type="Proteomes" id="UP000184512">
    <property type="component" value="Unassembled WGS sequence"/>
</dbReference>
<protein>
    <recommendedName>
        <fullName evidence="3">Lumazine-binding domain</fullName>
    </recommendedName>
</protein>
<evidence type="ECO:0000313" key="2">
    <source>
        <dbReference type="Proteomes" id="UP000184512"/>
    </source>
</evidence>
<dbReference type="AlphaFoldDB" id="A0A1M6HWZ8"/>
<evidence type="ECO:0008006" key="3">
    <source>
        <dbReference type="Google" id="ProtNLM"/>
    </source>
</evidence>
<name>A0A1M6HWZ8_9ACTN</name>
<dbReference type="EMBL" id="FQZG01000035">
    <property type="protein sequence ID" value="SHJ26779.1"/>
    <property type="molecule type" value="Genomic_DNA"/>
</dbReference>